<dbReference type="EMBL" id="AVPT01000001">
    <property type="protein sequence ID" value="KGM57723.1"/>
    <property type="molecule type" value="Genomic_DNA"/>
</dbReference>
<dbReference type="PANTHER" id="PTHR30341:SF0">
    <property type="entry name" value="NA(+)_H(+) ANTIPORTER NHAA"/>
    <property type="match status" value="1"/>
</dbReference>
<dbReference type="Gene3D" id="3.40.30.10">
    <property type="entry name" value="Glutaredoxin"/>
    <property type="match status" value="1"/>
</dbReference>
<dbReference type="GO" id="GO:0015385">
    <property type="term" value="F:sodium:proton antiporter activity"/>
    <property type="evidence" value="ECO:0007669"/>
    <property type="project" value="UniProtKB-UniRule"/>
</dbReference>
<feature type="transmembrane region" description="Helical" evidence="7">
    <location>
        <begin position="510"/>
        <end position="533"/>
    </location>
</feature>
<feature type="transmembrane region" description="Helical" evidence="7">
    <location>
        <begin position="232"/>
        <end position="256"/>
    </location>
</feature>
<evidence type="ECO:0000256" key="3">
    <source>
        <dbReference type="ARBA" id="ARBA00022692"/>
    </source>
</evidence>
<evidence type="ECO:0000256" key="1">
    <source>
        <dbReference type="ARBA" id="ARBA00004429"/>
    </source>
</evidence>
<keyword evidence="6 7" id="KW-0739">Sodium transport</keyword>
<dbReference type="HAMAP" id="MF_01844">
    <property type="entry name" value="NhaA"/>
    <property type="match status" value="1"/>
</dbReference>
<dbReference type="InterPro" id="IPR023171">
    <property type="entry name" value="Na/H_antiporter_dom_sf"/>
</dbReference>
<evidence type="ECO:0000313" key="10">
    <source>
        <dbReference type="Proteomes" id="UP000029989"/>
    </source>
</evidence>
<evidence type="ECO:0000256" key="5">
    <source>
        <dbReference type="ARBA" id="ARBA00023136"/>
    </source>
</evidence>
<evidence type="ECO:0000313" key="9">
    <source>
        <dbReference type="EMBL" id="KGM57723.1"/>
    </source>
</evidence>
<dbReference type="RefSeq" id="WP_036206309.1">
    <property type="nucleotide sequence ID" value="NZ_AVPT01000001.1"/>
</dbReference>
<dbReference type="Pfam" id="PF06965">
    <property type="entry name" value="Na_H_antiport_1"/>
    <property type="match status" value="1"/>
</dbReference>
<dbReference type="PANTHER" id="PTHR30341">
    <property type="entry name" value="SODIUM ION/PROTON ANTIPORTER NHAA-RELATED"/>
    <property type="match status" value="1"/>
</dbReference>
<keyword evidence="7" id="KW-0406">Ion transport</keyword>
<feature type="transmembrane region" description="Helical" evidence="7">
    <location>
        <begin position="303"/>
        <end position="324"/>
    </location>
</feature>
<keyword evidence="4 7" id="KW-1133">Transmembrane helix</keyword>
<dbReference type="SUPFAM" id="SSF52833">
    <property type="entry name" value="Thioredoxin-like"/>
    <property type="match status" value="1"/>
</dbReference>
<keyword evidence="5 7" id="KW-0472">Membrane</keyword>
<reference evidence="9 10" key="1">
    <citation type="journal article" date="2015" name="Stand. Genomic Sci.">
        <title>Genomic information of the arsenic-resistant bacterium Lysobacter arseniciresistens type strain ZS79(T) and comparison of Lysobacter draft genomes.</title>
        <authorList>
            <person name="Liu L."/>
            <person name="Zhang S."/>
            <person name="Luo M."/>
            <person name="Wang G."/>
        </authorList>
    </citation>
    <scope>NUCLEOTIDE SEQUENCE [LARGE SCALE GENOMIC DNA]</scope>
    <source>
        <strain evidence="9 10">ZS79</strain>
    </source>
</reference>
<feature type="transmembrane region" description="Helical" evidence="7">
    <location>
        <begin position="276"/>
        <end position="297"/>
    </location>
</feature>
<sequence length="609" mass="64807">MQHNDTSRLDRAIDPARDHVLGDPAAPIVLLEYGSYACPSCHEAHAVISRLRDEFGPRLCYVFRHRPISNSDTAHAAAVLAETATVRPDGFWPVHSHLMTGDPVLEPEQLARAAEQLGLPPPGAGDPEVEAVAEQRVCEDRRSAAASGAFISPTFFINNRRYDGAWDEASLSEALVGSLGFRARSATLDFVRWGPSAGIVLLLMSVLAVILANSPVGPAFQSLWTTPLGIDFGGRGFSLPLLGWINDGLLSVFFLVVGLEIKREFTIGQLAGRRAAALPVAAAVGGMLLPAALYALIAPAALAHGWGTTISTDTAFAIALIVFLGDRVPVALRVFLTAAAIIDDLAAIAVVALFYGDALSVPYLLASVLASAMLMALNRWNVYRPLPYAVLGLVLWFCLHEAGIHATLAGVVLALVTPTRPPANLRALNAQAQMVFEAEARDERDMPSQAPSRAALDVLDAIHSRLESPAARLLRVTEPWSSYFVLPLFALANAGVVVSLGVLDGHGRLMLAIITGLVVGKPAGIAIGAWLAARMGWAHKPDDYTWRQLVGAGLITGIGFTMSLFIAGRAFAQPEDFDAAKIAIFIASILAGAAGVLFLWHRPARRQPG</sequence>
<keyword evidence="3 7" id="KW-0812">Transmembrane</keyword>
<dbReference type="NCBIfam" id="TIGR00773">
    <property type="entry name" value="NhaA"/>
    <property type="match status" value="1"/>
</dbReference>
<organism evidence="9 10">
    <name type="scientific">Lysobacter arseniciresistens ZS79</name>
    <dbReference type="NCBI Taxonomy" id="913325"/>
    <lineage>
        <taxon>Bacteria</taxon>
        <taxon>Pseudomonadati</taxon>
        <taxon>Pseudomonadota</taxon>
        <taxon>Gammaproteobacteria</taxon>
        <taxon>Lysobacterales</taxon>
        <taxon>Lysobacteraceae</taxon>
        <taxon>Novilysobacter</taxon>
    </lineage>
</organism>
<dbReference type="OrthoDB" id="9808135at2"/>
<dbReference type="Pfam" id="PF13462">
    <property type="entry name" value="Thioredoxin_4"/>
    <property type="match status" value="1"/>
</dbReference>
<feature type="transmembrane region" description="Helical" evidence="7">
    <location>
        <begin position="331"/>
        <end position="355"/>
    </location>
</feature>
<comment type="catalytic activity">
    <reaction evidence="7">
        <text>Na(+)(in) + 2 H(+)(out) = Na(+)(out) + 2 H(+)(in)</text>
        <dbReference type="Rhea" id="RHEA:29251"/>
        <dbReference type="ChEBI" id="CHEBI:15378"/>
        <dbReference type="ChEBI" id="CHEBI:29101"/>
    </reaction>
</comment>
<comment type="caution">
    <text evidence="9">The sequence shown here is derived from an EMBL/GenBank/DDBJ whole genome shotgun (WGS) entry which is preliminary data.</text>
</comment>
<feature type="domain" description="Thioredoxin-like fold" evidence="8">
    <location>
        <begin position="18"/>
        <end position="175"/>
    </location>
</feature>
<dbReference type="AlphaFoldDB" id="A0A0A0F5S6"/>
<dbReference type="InterPro" id="IPR004670">
    <property type="entry name" value="NhaA"/>
</dbReference>
<feature type="transmembrane region" description="Helical" evidence="7">
    <location>
        <begin position="579"/>
        <end position="600"/>
    </location>
</feature>
<keyword evidence="2 7" id="KW-1003">Cell membrane</keyword>
<evidence type="ECO:0000256" key="2">
    <source>
        <dbReference type="ARBA" id="ARBA00022475"/>
    </source>
</evidence>
<comment type="function">
    <text evidence="7">Na(+)/H(+) antiporter that extrudes sodium in exchange for external protons.</text>
</comment>
<keyword evidence="7" id="KW-0813">Transport</keyword>
<keyword evidence="7" id="KW-0915">Sodium</keyword>
<protein>
    <recommendedName>
        <fullName evidence="7">Na(+)/H(+) antiporter NhaA</fullName>
    </recommendedName>
    <alternativeName>
        <fullName evidence="7">Sodium/proton antiporter NhaA</fullName>
    </alternativeName>
</protein>
<dbReference type="GO" id="GO:0006885">
    <property type="term" value="P:regulation of pH"/>
    <property type="evidence" value="ECO:0007669"/>
    <property type="project" value="UniProtKB-UniRule"/>
</dbReference>
<evidence type="ECO:0000256" key="7">
    <source>
        <dbReference type="HAMAP-Rule" id="MF_01844"/>
    </source>
</evidence>
<comment type="similarity">
    <text evidence="7">Belongs to the NhaA Na(+)/H(+) (TC 2.A.33) antiporter family.</text>
</comment>
<dbReference type="eggNOG" id="COG3004">
    <property type="taxonomic scope" value="Bacteria"/>
</dbReference>
<keyword evidence="10" id="KW-1185">Reference proteome</keyword>
<accession>A0A0A0F5S6</accession>
<feature type="transmembrane region" description="Helical" evidence="7">
    <location>
        <begin position="361"/>
        <end position="377"/>
    </location>
</feature>
<dbReference type="InterPro" id="IPR036249">
    <property type="entry name" value="Thioredoxin-like_sf"/>
</dbReference>
<feature type="transmembrane region" description="Helical" evidence="7">
    <location>
        <begin position="483"/>
        <end position="503"/>
    </location>
</feature>
<comment type="subcellular location">
    <subcellularLocation>
        <location evidence="1">Cell inner membrane</location>
        <topology evidence="1">Multi-pass membrane protein</topology>
    </subcellularLocation>
    <subcellularLocation>
        <location evidence="7">Cell membrane</location>
        <topology evidence="7">Multi-pass membrane protein</topology>
    </subcellularLocation>
</comment>
<keyword evidence="7" id="KW-0050">Antiport</keyword>
<evidence type="ECO:0000256" key="4">
    <source>
        <dbReference type="ARBA" id="ARBA00022989"/>
    </source>
</evidence>
<feature type="transmembrane region" description="Helical" evidence="7">
    <location>
        <begin position="190"/>
        <end position="212"/>
    </location>
</feature>
<dbReference type="InterPro" id="IPR012336">
    <property type="entry name" value="Thioredoxin-like_fold"/>
</dbReference>
<dbReference type="eggNOG" id="COG1651">
    <property type="taxonomic scope" value="Bacteria"/>
</dbReference>
<dbReference type="STRING" id="913325.N799_00640"/>
<dbReference type="Gene3D" id="1.20.1530.10">
    <property type="entry name" value="Na+/H+ antiporter like domain"/>
    <property type="match status" value="1"/>
</dbReference>
<evidence type="ECO:0000259" key="8">
    <source>
        <dbReference type="Pfam" id="PF13462"/>
    </source>
</evidence>
<dbReference type="Proteomes" id="UP000029989">
    <property type="component" value="Unassembled WGS sequence"/>
</dbReference>
<evidence type="ECO:0000256" key="6">
    <source>
        <dbReference type="ARBA" id="ARBA00023201"/>
    </source>
</evidence>
<gene>
    <name evidence="7" type="primary">nhaA</name>
    <name evidence="9" type="ORF">N799_00640</name>
</gene>
<proteinExistence type="inferred from homology"/>
<dbReference type="GO" id="GO:0005886">
    <property type="term" value="C:plasma membrane"/>
    <property type="evidence" value="ECO:0007669"/>
    <property type="project" value="UniProtKB-SubCell"/>
</dbReference>
<name>A0A0A0F5S6_9GAMM</name>
<feature type="transmembrane region" description="Helical" evidence="7">
    <location>
        <begin position="545"/>
        <end position="567"/>
    </location>
</feature>
<feature type="transmembrane region" description="Helical" evidence="7">
    <location>
        <begin position="389"/>
        <end position="416"/>
    </location>
</feature>